<feature type="transmembrane region" description="Helical" evidence="5">
    <location>
        <begin position="39"/>
        <end position="56"/>
    </location>
</feature>
<comment type="subcellular location">
    <subcellularLocation>
        <location evidence="1">Membrane</location>
        <topology evidence="1">Multi-pass membrane protein</topology>
    </subcellularLocation>
</comment>
<dbReference type="Pfam" id="PF13813">
    <property type="entry name" value="MBOAT_2"/>
    <property type="match status" value="1"/>
</dbReference>
<feature type="transmembrane region" description="Helical" evidence="5">
    <location>
        <begin position="89"/>
        <end position="106"/>
    </location>
</feature>
<evidence type="ECO:0000256" key="3">
    <source>
        <dbReference type="ARBA" id="ARBA00022989"/>
    </source>
</evidence>
<dbReference type="AlphaFoldDB" id="A0A9P7YS57"/>
<name>A0A9P7YS57_9HELO</name>
<feature type="transmembrane region" description="Helical" evidence="5">
    <location>
        <begin position="279"/>
        <end position="297"/>
    </location>
</feature>
<organism evidence="7 8">
    <name type="scientific">Amylocarpus encephaloides</name>
    <dbReference type="NCBI Taxonomy" id="45428"/>
    <lineage>
        <taxon>Eukaryota</taxon>
        <taxon>Fungi</taxon>
        <taxon>Dikarya</taxon>
        <taxon>Ascomycota</taxon>
        <taxon>Pezizomycotina</taxon>
        <taxon>Leotiomycetes</taxon>
        <taxon>Helotiales</taxon>
        <taxon>Helotiales incertae sedis</taxon>
        <taxon>Amylocarpus</taxon>
    </lineage>
</organism>
<feature type="transmembrane region" description="Helical" evidence="5">
    <location>
        <begin position="211"/>
        <end position="233"/>
    </location>
</feature>
<evidence type="ECO:0000256" key="4">
    <source>
        <dbReference type="ARBA" id="ARBA00023136"/>
    </source>
</evidence>
<evidence type="ECO:0000256" key="2">
    <source>
        <dbReference type="ARBA" id="ARBA00022692"/>
    </source>
</evidence>
<evidence type="ECO:0000313" key="7">
    <source>
        <dbReference type="EMBL" id="KAG9238220.1"/>
    </source>
</evidence>
<comment type="caution">
    <text evidence="7">The sequence shown here is derived from an EMBL/GenBank/DDBJ whole genome shotgun (WGS) entry which is preliminary data.</text>
</comment>
<sequence length="320" mass="36073">MSLAINPQSANISIPRSAPSFGSKPAWSIDDNRLHLPKWYVPAFFVVLVGSLALPAGKARIYSTLPIVLALCAMLPYHTEGSFKKDFDLGNLVLGWFLVYLSLVLTSPEKQFWKKDGRTLTAEERMAELEGAGYLKKLAWSFSVWTNPRGIGWSHQVGGLRPAAPEGMSTSIRRFWGMVWHQFMRQVAHSTGLMLSRDLFKLPKNTTLSRFVYLVGAFAGTGFYHTIVTVYATAFRAGLNPCGDLQFFVLQAVGMFIEGWAIDFVIWSGHASNKTGWKYFGYLWFASWLGYSCLWYLEELRKAGLWDVDLKVLGYFGFTL</sequence>
<accession>A0A9P7YS57</accession>
<dbReference type="GO" id="GO:0016020">
    <property type="term" value="C:membrane"/>
    <property type="evidence" value="ECO:0007669"/>
    <property type="project" value="UniProtKB-SubCell"/>
</dbReference>
<dbReference type="OrthoDB" id="1077582at2759"/>
<evidence type="ECO:0000313" key="8">
    <source>
        <dbReference type="Proteomes" id="UP000824998"/>
    </source>
</evidence>
<keyword evidence="8" id="KW-1185">Reference proteome</keyword>
<proteinExistence type="predicted"/>
<evidence type="ECO:0000256" key="5">
    <source>
        <dbReference type="SAM" id="Phobius"/>
    </source>
</evidence>
<protein>
    <recommendedName>
        <fullName evidence="6">Wax synthase domain-containing protein</fullName>
    </recommendedName>
</protein>
<keyword evidence="4 5" id="KW-0472">Membrane</keyword>
<feature type="transmembrane region" description="Helical" evidence="5">
    <location>
        <begin position="245"/>
        <end position="267"/>
    </location>
</feature>
<dbReference type="Proteomes" id="UP000824998">
    <property type="component" value="Unassembled WGS sequence"/>
</dbReference>
<dbReference type="EMBL" id="MU251373">
    <property type="protein sequence ID" value="KAG9238220.1"/>
    <property type="molecule type" value="Genomic_DNA"/>
</dbReference>
<keyword evidence="3 5" id="KW-1133">Transmembrane helix</keyword>
<keyword evidence="2 5" id="KW-0812">Transmembrane</keyword>
<feature type="domain" description="Wax synthase" evidence="6">
    <location>
        <begin position="169"/>
        <end position="235"/>
    </location>
</feature>
<evidence type="ECO:0000256" key="1">
    <source>
        <dbReference type="ARBA" id="ARBA00004141"/>
    </source>
</evidence>
<dbReference type="InterPro" id="IPR032805">
    <property type="entry name" value="Wax_synthase_dom"/>
</dbReference>
<gene>
    <name evidence="7" type="ORF">BJ875DRAFT_368340</name>
</gene>
<reference evidence="7" key="1">
    <citation type="journal article" date="2021" name="IMA Fungus">
        <title>Genomic characterization of three marine fungi, including Emericellopsis atlantica sp. nov. with signatures of a generalist lifestyle and marine biomass degradation.</title>
        <authorList>
            <person name="Hagestad O.C."/>
            <person name="Hou L."/>
            <person name="Andersen J.H."/>
            <person name="Hansen E.H."/>
            <person name="Altermark B."/>
            <person name="Li C."/>
            <person name="Kuhnert E."/>
            <person name="Cox R.J."/>
            <person name="Crous P.W."/>
            <person name="Spatafora J.W."/>
            <person name="Lail K."/>
            <person name="Amirebrahimi M."/>
            <person name="Lipzen A."/>
            <person name="Pangilinan J."/>
            <person name="Andreopoulos W."/>
            <person name="Hayes R.D."/>
            <person name="Ng V."/>
            <person name="Grigoriev I.V."/>
            <person name="Jackson S.A."/>
            <person name="Sutton T.D.S."/>
            <person name="Dobson A.D.W."/>
            <person name="Rama T."/>
        </authorList>
    </citation>
    <scope>NUCLEOTIDE SEQUENCE</scope>
    <source>
        <strain evidence="7">TRa018bII</strain>
    </source>
</reference>
<feature type="transmembrane region" description="Helical" evidence="5">
    <location>
        <begin position="61"/>
        <end position="77"/>
    </location>
</feature>
<evidence type="ECO:0000259" key="6">
    <source>
        <dbReference type="Pfam" id="PF13813"/>
    </source>
</evidence>